<feature type="domain" description="SCP" evidence="2">
    <location>
        <begin position="26"/>
        <end position="135"/>
    </location>
</feature>
<protein>
    <recommendedName>
        <fullName evidence="2">SCP domain-containing protein</fullName>
    </recommendedName>
</protein>
<dbReference type="SUPFAM" id="SSF55797">
    <property type="entry name" value="PR-1-like"/>
    <property type="match status" value="1"/>
</dbReference>
<dbReference type="SMART" id="SM00198">
    <property type="entry name" value="SCP"/>
    <property type="match status" value="1"/>
</dbReference>
<feature type="chain" id="PRO_5029891206" description="SCP domain-containing protein" evidence="1">
    <location>
        <begin position="25"/>
        <end position="139"/>
    </location>
</feature>
<dbReference type="PROSITE" id="PS01010">
    <property type="entry name" value="CRISP_2"/>
    <property type="match status" value="1"/>
</dbReference>
<accession>A0A7I8III1</accession>
<name>A0A7I8III1_SPIIN</name>
<evidence type="ECO:0000256" key="1">
    <source>
        <dbReference type="SAM" id="SignalP"/>
    </source>
</evidence>
<dbReference type="Proteomes" id="UP001189122">
    <property type="component" value="Unassembled WGS sequence"/>
</dbReference>
<keyword evidence="4" id="KW-1185">Reference proteome</keyword>
<dbReference type="InterPro" id="IPR035940">
    <property type="entry name" value="CAP_sf"/>
</dbReference>
<keyword evidence="1" id="KW-0732">Signal</keyword>
<evidence type="ECO:0000259" key="2">
    <source>
        <dbReference type="SMART" id="SM00198"/>
    </source>
</evidence>
<sequence>MVAYQVPVLFACLSALAMVGVVSGQTTSMQYLAAHNFPRSTVKVAQMVWSASLAAIAESYANHTSVTGTVAVQAWVGEKQYYNYVSNTCATGKVCSHYTQVVWNVSINLGCARVTCNSGSVIVICNYDPPGNFPGVRPY</sequence>
<dbReference type="AlphaFoldDB" id="A0A7I8III1"/>
<dbReference type="PANTHER" id="PTHR10334">
    <property type="entry name" value="CYSTEINE-RICH SECRETORY PROTEIN-RELATED"/>
    <property type="match status" value="1"/>
</dbReference>
<proteinExistence type="predicted"/>
<gene>
    <name evidence="3" type="ORF">SI7747_03004139</name>
</gene>
<dbReference type="EMBL" id="CACRZD030000003">
    <property type="protein sequence ID" value="CAA6657671.1"/>
    <property type="molecule type" value="Genomic_DNA"/>
</dbReference>
<dbReference type="GO" id="GO:0005576">
    <property type="term" value="C:extracellular region"/>
    <property type="evidence" value="ECO:0007669"/>
    <property type="project" value="InterPro"/>
</dbReference>
<evidence type="ECO:0000313" key="3">
    <source>
        <dbReference type="EMBL" id="CAA2617978.1"/>
    </source>
</evidence>
<organism evidence="3">
    <name type="scientific">Spirodela intermedia</name>
    <name type="common">Intermediate duckweed</name>
    <dbReference type="NCBI Taxonomy" id="51605"/>
    <lineage>
        <taxon>Eukaryota</taxon>
        <taxon>Viridiplantae</taxon>
        <taxon>Streptophyta</taxon>
        <taxon>Embryophyta</taxon>
        <taxon>Tracheophyta</taxon>
        <taxon>Spermatophyta</taxon>
        <taxon>Magnoliopsida</taxon>
        <taxon>Liliopsida</taxon>
        <taxon>Araceae</taxon>
        <taxon>Lemnoideae</taxon>
        <taxon>Spirodela</taxon>
    </lineage>
</organism>
<dbReference type="EMBL" id="LR743590">
    <property type="protein sequence ID" value="CAA2617978.1"/>
    <property type="molecule type" value="Genomic_DNA"/>
</dbReference>
<dbReference type="InterPro" id="IPR014044">
    <property type="entry name" value="CAP_dom"/>
</dbReference>
<reference evidence="3 4" key="1">
    <citation type="submission" date="2019-12" db="EMBL/GenBank/DDBJ databases">
        <authorList>
            <person name="Scholz U."/>
            <person name="Mascher M."/>
            <person name="Fiebig A."/>
        </authorList>
    </citation>
    <scope>NUCLEOTIDE SEQUENCE</scope>
</reference>
<dbReference type="Gene3D" id="3.40.33.10">
    <property type="entry name" value="CAP"/>
    <property type="match status" value="1"/>
</dbReference>
<dbReference type="Pfam" id="PF00188">
    <property type="entry name" value="CAP"/>
    <property type="match status" value="1"/>
</dbReference>
<dbReference type="PRINTS" id="PR00837">
    <property type="entry name" value="V5TPXLIKE"/>
</dbReference>
<dbReference type="InterPro" id="IPR018244">
    <property type="entry name" value="Allrgn_V5/Tpx1_CS"/>
</dbReference>
<dbReference type="InterPro" id="IPR001283">
    <property type="entry name" value="CRISP-related"/>
</dbReference>
<evidence type="ECO:0000313" key="4">
    <source>
        <dbReference type="Proteomes" id="UP001189122"/>
    </source>
</evidence>
<feature type="signal peptide" evidence="1">
    <location>
        <begin position="1"/>
        <end position="24"/>
    </location>
</feature>